<name>I8T7U5_9GAMM</name>
<organism evidence="7 8">
    <name type="scientific">Hydrocarboniphaga effusa AP103</name>
    <dbReference type="NCBI Taxonomy" id="1172194"/>
    <lineage>
        <taxon>Bacteria</taxon>
        <taxon>Pseudomonadati</taxon>
        <taxon>Pseudomonadota</taxon>
        <taxon>Gammaproteobacteria</taxon>
        <taxon>Nevskiales</taxon>
        <taxon>Nevskiaceae</taxon>
        <taxon>Hydrocarboniphaga</taxon>
    </lineage>
</organism>
<evidence type="ECO:0000256" key="2">
    <source>
        <dbReference type="ARBA" id="ARBA00022617"/>
    </source>
</evidence>
<dbReference type="RefSeq" id="WP_007186349.1">
    <property type="nucleotide sequence ID" value="NZ_AKGD01000002.1"/>
</dbReference>
<proteinExistence type="inferred from homology"/>
<dbReference type="InterPro" id="IPR001486">
    <property type="entry name" value="Hemoglobin_trunc"/>
</dbReference>
<dbReference type="PATRIC" id="fig|1172194.4.peg.3309"/>
<keyword evidence="4" id="KW-0408">Iron</keyword>
<dbReference type="PANTHER" id="PTHR47366:SF1">
    <property type="entry name" value="TWO-ON-TWO HEMOGLOBIN-3"/>
    <property type="match status" value="1"/>
</dbReference>
<dbReference type="STRING" id="1172194.WQQ_34100"/>
<evidence type="ECO:0000313" key="7">
    <source>
        <dbReference type="EMBL" id="EIT69828.1"/>
    </source>
</evidence>
<evidence type="ECO:0000256" key="6">
    <source>
        <dbReference type="SAM" id="MobiDB-lite"/>
    </source>
</evidence>
<keyword evidence="3" id="KW-0479">Metal-binding</keyword>
<evidence type="ECO:0000256" key="5">
    <source>
        <dbReference type="ARBA" id="ARBA00034496"/>
    </source>
</evidence>
<dbReference type="GO" id="GO:0019825">
    <property type="term" value="F:oxygen binding"/>
    <property type="evidence" value="ECO:0007669"/>
    <property type="project" value="InterPro"/>
</dbReference>
<dbReference type="GO" id="GO:0046872">
    <property type="term" value="F:metal ion binding"/>
    <property type="evidence" value="ECO:0007669"/>
    <property type="project" value="UniProtKB-KW"/>
</dbReference>
<reference evidence="7 8" key="1">
    <citation type="journal article" date="2012" name="J. Bacteriol.">
        <title>Genome Sequence of n-Alkane-Degrading Hydrocarboniphaga effusa Strain AP103T (ATCC BAA-332T).</title>
        <authorList>
            <person name="Chang H.K."/>
            <person name="Zylstra G.J."/>
            <person name="Chae J.C."/>
        </authorList>
    </citation>
    <scope>NUCLEOTIDE SEQUENCE [LARGE SCALE GENOMIC DNA]</scope>
    <source>
        <strain evidence="7 8">AP103</strain>
    </source>
</reference>
<keyword evidence="1" id="KW-0813">Transport</keyword>
<comment type="similarity">
    <text evidence="5">Belongs to the truncated hemoglobin family. Group II subfamily.</text>
</comment>
<keyword evidence="2" id="KW-0349">Heme</keyword>
<accession>I8T7U5</accession>
<dbReference type="AlphaFoldDB" id="I8T7U5"/>
<dbReference type="InterPro" id="IPR044203">
    <property type="entry name" value="GlbO/GLB3-like"/>
</dbReference>
<dbReference type="SUPFAM" id="SSF46458">
    <property type="entry name" value="Globin-like"/>
    <property type="match status" value="1"/>
</dbReference>
<feature type="compositionally biased region" description="Low complexity" evidence="6">
    <location>
        <begin position="1"/>
        <end position="21"/>
    </location>
</feature>
<dbReference type="Proteomes" id="UP000003704">
    <property type="component" value="Unassembled WGS sequence"/>
</dbReference>
<dbReference type="Pfam" id="PF01152">
    <property type="entry name" value="Bac_globin"/>
    <property type="match status" value="1"/>
</dbReference>
<gene>
    <name evidence="7" type="ORF">WQQ_34100</name>
</gene>
<dbReference type="EMBL" id="AKGD01000002">
    <property type="protein sequence ID" value="EIT69828.1"/>
    <property type="molecule type" value="Genomic_DNA"/>
</dbReference>
<dbReference type="InterPro" id="IPR009050">
    <property type="entry name" value="Globin-like_sf"/>
</dbReference>
<dbReference type="CDD" id="cd14773">
    <property type="entry name" value="TrHb2_PhHbO-like_O"/>
    <property type="match status" value="1"/>
</dbReference>
<dbReference type="PANTHER" id="PTHR47366">
    <property type="entry name" value="TWO-ON-TWO HEMOGLOBIN-3"/>
    <property type="match status" value="1"/>
</dbReference>
<comment type="caution">
    <text evidence="7">The sequence shown here is derived from an EMBL/GenBank/DDBJ whole genome shotgun (WGS) entry which is preliminary data.</text>
</comment>
<dbReference type="InterPro" id="IPR012292">
    <property type="entry name" value="Globin/Proto"/>
</dbReference>
<evidence type="ECO:0000256" key="3">
    <source>
        <dbReference type="ARBA" id="ARBA00022723"/>
    </source>
</evidence>
<sequence length="146" mass="16494">MTDSSDTQSTAQAASETTNSAPRLFDLLGGEPGVRRLVDAFYDRMDHEPAYAGIRALHPPTTEGSRNKFFWFLCGWSGGPDHFVARFGHPRLRARHLPFAIGSAERDQWLHCMQQALVDIDFDPVLADRLLASFFQTADWMRNKPD</sequence>
<evidence type="ECO:0000313" key="8">
    <source>
        <dbReference type="Proteomes" id="UP000003704"/>
    </source>
</evidence>
<evidence type="ECO:0000256" key="4">
    <source>
        <dbReference type="ARBA" id="ARBA00023004"/>
    </source>
</evidence>
<dbReference type="GO" id="GO:0020037">
    <property type="term" value="F:heme binding"/>
    <property type="evidence" value="ECO:0007669"/>
    <property type="project" value="InterPro"/>
</dbReference>
<dbReference type="Gene3D" id="1.10.490.10">
    <property type="entry name" value="Globins"/>
    <property type="match status" value="1"/>
</dbReference>
<feature type="region of interest" description="Disordered" evidence="6">
    <location>
        <begin position="1"/>
        <end position="24"/>
    </location>
</feature>
<dbReference type="OrthoDB" id="9790913at2"/>
<dbReference type="GO" id="GO:0005344">
    <property type="term" value="F:oxygen carrier activity"/>
    <property type="evidence" value="ECO:0007669"/>
    <property type="project" value="InterPro"/>
</dbReference>
<keyword evidence="8" id="KW-1185">Reference proteome</keyword>
<evidence type="ECO:0000256" key="1">
    <source>
        <dbReference type="ARBA" id="ARBA00022448"/>
    </source>
</evidence>
<protein>
    <submittedName>
        <fullName evidence="7">Protozoan/cyanobacterial globin family protein</fullName>
    </submittedName>
</protein>